<sequence>MPNTTSWNSELKAPHFGDTMFASAVLVM</sequence>
<protein>
    <submittedName>
        <fullName evidence="1">Uncharacterized protein</fullName>
    </submittedName>
</protein>
<evidence type="ECO:0000313" key="2">
    <source>
        <dbReference type="Proteomes" id="UP000265520"/>
    </source>
</evidence>
<proteinExistence type="predicted"/>
<name>A0A392R762_9FABA</name>
<accession>A0A392R762</accession>
<reference evidence="1 2" key="1">
    <citation type="journal article" date="2018" name="Front. Plant Sci.">
        <title>Red Clover (Trifolium pratense) and Zigzag Clover (T. medium) - A Picture of Genomic Similarities and Differences.</title>
        <authorList>
            <person name="Dluhosova J."/>
            <person name="Istvanek J."/>
            <person name="Nedelnik J."/>
            <person name="Repkova J."/>
        </authorList>
    </citation>
    <scope>NUCLEOTIDE SEQUENCE [LARGE SCALE GENOMIC DNA]</scope>
    <source>
        <strain evidence="2">cv. 10/8</strain>
        <tissue evidence="1">Leaf</tissue>
    </source>
</reference>
<dbReference type="EMBL" id="LXQA010192573">
    <property type="protein sequence ID" value="MCI32079.1"/>
    <property type="molecule type" value="Genomic_DNA"/>
</dbReference>
<comment type="caution">
    <text evidence="1">The sequence shown here is derived from an EMBL/GenBank/DDBJ whole genome shotgun (WGS) entry which is preliminary data.</text>
</comment>
<evidence type="ECO:0000313" key="1">
    <source>
        <dbReference type="EMBL" id="MCI32079.1"/>
    </source>
</evidence>
<organism evidence="1 2">
    <name type="scientific">Trifolium medium</name>
    <dbReference type="NCBI Taxonomy" id="97028"/>
    <lineage>
        <taxon>Eukaryota</taxon>
        <taxon>Viridiplantae</taxon>
        <taxon>Streptophyta</taxon>
        <taxon>Embryophyta</taxon>
        <taxon>Tracheophyta</taxon>
        <taxon>Spermatophyta</taxon>
        <taxon>Magnoliopsida</taxon>
        <taxon>eudicotyledons</taxon>
        <taxon>Gunneridae</taxon>
        <taxon>Pentapetalae</taxon>
        <taxon>rosids</taxon>
        <taxon>fabids</taxon>
        <taxon>Fabales</taxon>
        <taxon>Fabaceae</taxon>
        <taxon>Papilionoideae</taxon>
        <taxon>50 kb inversion clade</taxon>
        <taxon>NPAAA clade</taxon>
        <taxon>Hologalegina</taxon>
        <taxon>IRL clade</taxon>
        <taxon>Trifolieae</taxon>
        <taxon>Trifolium</taxon>
    </lineage>
</organism>
<dbReference type="AlphaFoldDB" id="A0A392R762"/>
<dbReference type="Proteomes" id="UP000265520">
    <property type="component" value="Unassembled WGS sequence"/>
</dbReference>
<feature type="non-terminal residue" evidence="1">
    <location>
        <position position="28"/>
    </location>
</feature>
<keyword evidence="2" id="KW-1185">Reference proteome</keyword>